<gene>
    <name evidence="2" type="ORF">ACFFLS_08925</name>
</gene>
<comment type="caution">
    <text evidence="2">The sequence shown here is derived from an EMBL/GenBank/DDBJ whole genome shotgun (WGS) entry which is preliminary data.</text>
</comment>
<proteinExistence type="predicted"/>
<sequence>MRKQKKIYYSAGLISILLLPVLCILYLENIDAFTHYGSIDLYVWNGKDFKEETTKFLNSKKFTIVNLTGDSVSDKAKLKIAQKNVRQIISTKDSIKGIKFHFDNKAQYWSYISVLDIFQIEKAQVYLPYKNDIYFANPKIITHKPNVNKEAIRTFICVSARLQNEYLEEQKNKLTYQKVIDFSKKYFLPIIAYFLMFFFTLKRMVNEKNGIR</sequence>
<name>A0ABV6BNX7_9FLAO</name>
<keyword evidence="1" id="KW-1133">Transmembrane helix</keyword>
<accession>A0ABV6BNX7</accession>
<dbReference type="Proteomes" id="UP001589734">
    <property type="component" value="Unassembled WGS sequence"/>
</dbReference>
<keyword evidence="1" id="KW-0472">Membrane</keyword>
<evidence type="ECO:0000313" key="2">
    <source>
        <dbReference type="EMBL" id="MFC0077163.1"/>
    </source>
</evidence>
<reference evidence="2 3" key="1">
    <citation type="submission" date="2024-09" db="EMBL/GenBank/DDBJ databases">
        <authorList>
            <person name="Sun Q."/>
            <person name="Mori K."/>
        </authorList>
    </citation>
    <scope>NUCLEOTIDE SEQUENCE [LARGE SCALE GENOMIC DNA]</scope>
    <source>
        <strain evidence="2 3">CGMCC 1.12926</strain>
    </source>
</reference>
<protein>
    <submittedName>
        <fullName evidence="2">Uncharacterized protein</fullName>
    </submittedName>
</protein>
<organism evidence="2 3">
    <name type="scientific">Flavobacterium procerum</name>
    <dbReference type="NCBI Taxonomy" id="1455569"/>
    <lineage>
        <taxon>Bacteria</taxon>
        <taxon>Pseudomonadati</taxon>
        <taxon>Bacteroidota</taxon>
        <taxon>Flavobacteriia</taxon>
        <taxon>Flavobacteriales</taxon>
        <taxon>Flavobacteriaceae</taxon>
        <taxon>Flavobacterium</taxon>
    </lineage>
</organism>
<evidence type="ECO:0000256" key="1">
    <source>
        <dbReference type="SAM" id="Phobius"/>
    </source>
</evidence>
<dbReference type="RefSeq" id="WP_379686234.1">
    <property type="nucleotide sequence ID" value="NZ_JBHLYW010000007.1"/>
</dbReference>
<feature type="transmembrane region" description="Helical" evidence="1">
    <location>
        <begin position="186"/>
        <end position="205"/>
    </location>
</feature>
<keyword evidence="1" id="KW-0812">Transmembrane</keyword>
<feature type="transmembrane region" description="Helical" evidence="1">
    <location>
        <begin position="7"/>
        <end position="27"/>
    </location>
</feature>
<dbReference type="EMBL" id="JBHLYW010000007">
    <property type="protein sequence ID" value="MFC0077163.1"/>
    <property type="molecule type" value="Genomic_DNA"/>
</dbReference>
<keyword evidence="3" id="KW-1185">Reference proteome</keyword>
<evidence type="ECO:0000313" key="3">
    <source>
        <dbReference type="Proteomes" id="UP001589734"/>
    </source>
</evidence>